<dbReference type="SMART" id="SM00408">
    <property type="entry name" value="IGc2"/>
    <property type="match status" value="1"/>
</dbReference>
<dbReference type="InterPro" id="IPR003598">
    <property type="entry name" value="Ig_sub2"/>
</dbReference>
<dbReference type="SUPFAM" id="SSF48726">
    <property type="entry name" value="Immunoglobulin"/>
    <property type="match status" value="1"/>
</dbReference>
<dbReference type="InterPro" id="IPR007110">
    <property type="entry name" value="Ig-like_dom"/>
</dbReference>
<dbReference type="Gene3D" id="2.60.40.10">
    <property type="entry name" value="Immunoglobulins"/>
    <property type="match status" value="1"/>
</dbReference>
<accession>S4RKS8</accession>
<reference evidence="3" key="2">
    <citation type="submission" date="2025-09" db="UniProtKB">
        <authorList>
            <consortium name="Ensembl"/>
        </authorList>
    </citation>
    <scope>IDENTIFICATION</scope>
</reference>
<feature type="domain" description="Ig-like" evidence="2">
    <location>
        <begin position="1"/>
        <end position="86"/>
    </location>
</feature>
<dbReference type="AlphaFoldDB" id="S4RKS8"/>
<dbReference type="GeneTree" id="ENSGT00940000153441"/>
<dbReference type="InterPro" id="IPR036179">
    <property type="entry name" value="Ig-like_dom_sf"/>
</dbReference>
<sequence>MADATASEGQLVVLECRVKGSPAPKITWYREDTAVDDSPDFRLLLQKKPRSVAEPEEICTLIISEAFPEDSGTFRCTASSKLGTVSCSAQLIVHGEPPHPSPHVTASSAEAALAELRRSIDDVAAPPPSMTTSVPMPAVAAVAAAAATAGDAVGPEGKTNAKAGLRVHFRLPGEAPPEGFGGELPRPGQGLPSPVKEPPPLPAKPKL</sequence>
<dbReference type="SMART" id="SM00409">
    <property type="entry name" value="IG"/>
    <property type="match status" value="1"/>
</dbReference>
<feature type="region of interest" description="Disordered" evidence="1">
    <location>
        <begin position="170"/>
        <end position="207"/>
    </location>
</feature>
<evidence type="ECO:0000259" key="2">
    <source>
        <dbReference type="PROSITE" id="PS50835"/>
    </source>
</evidence>
<reference evidence="3" key="1">
    <citation type="submission" date="2025-08" db="UniProtKB">
        <authorList>
            <consortium name="Ensembl"/>
        </authorList>
    </citation>
    <scope>IDENTIFICATION</scope>
</reference>
<dbReference type="STRING" id="7757.ENSPMAP00000005811"/>
<proteinExistence type="predicted"/>
<dbReference type="PANTHER" id="PTHR47633">
    <property type="entry name" value="IMMUNOGLOBULIN"/>
    <property type="match status" value="1"/>
</dbReference>
<evidence type="ECO:0000313" key="3">
    <source>
        <dbReference type="Ensembl" id="ENSPMAP00000005811.1"/>
    </source>
</evidence>
<dbReference type="GO" id="GO:0004672">
    <property type="term" value="F:protein kinase activity"/>
    <property type="evidence" value="ECO:0007669"/>
    <property type="project" value="TreeGrafter"/>
</dbReference>
<name>S4RKS8_PETMA</name>
<dbReference type="Pfam" id="PF07679">
    <property type="entry name" value="I-set"/>
    <property type="match status" value="1"/>
</dbReference>
<dbReference type="Ensembl" id="ENSPMAT00000005837.1">
    <property type="protein sequence ID" value="ENSPMAP00000005811.1"/>
    <property type="gene ID" value="ENSPMAG00000005284.1"/>
</dbReference>
<dbReference type="InterPro" id="IPR003599">
    <property type="entry name" value="Ig_sub"/>
</dbReference>
<dbReference type="InterPro" id="IPR013098">
    <property type="entry name" value="Ig_I-set"/>
</dbReference>
<feature type="compositionally biased region" description="Pro residues" evidence="1">
    <location>
        <begin position="195"/>
        <end position="207"/>
    </location>
</feature>
<dbReference type="PANTHER" id="PTHR47633:SF4">
    <property type="entry name" value="MYOPALLADIN ISOFORM X1"/>
    <property type="match status" value="1"/>
</dbReference>
<evidence type="ECO:0000256" key="1">
    <source>
        <dbReference type="SAM" id="MobiDB-lite"/>
    </source>
</evidence>
<dbReference type="PROSITE" id="PS50835">
    <property type="entry name" value="IG_LIKE"/>
    <property type="match status" value="1"/>
</dbReference>
<dbReference type="InterPro" id="IPR013783">
    <property type="entry name" value="Ig-like_fold"/>
</dbReference>
<protein>
    <recommendedName>
        <fullName evidence="2">Ig-like domain-containing protein</fullName>
    </recommendedName>
</protein>
<organism evidence="3">
    <name type="scientific">Petromyzon marinus</name>
    <name type="common">Sea lamprey</name>
    <dbReference type="NCBI Taxonomy" id="7757"/>
    <lineage>
        <taxon>Eukaryota</taxon>
        <taxon>Metazoa</taxon>
        <taxon>Chordata</taxon>
        <taxon>Craniata</taxon>
        <taxon>Vertebrata</taxon>
        <taxon>Cyclostomata</taxon>
        <taxon>Hyperoartia</taxon>
        <taxon>Petromyzontiformes</taxon>
        <taxon>Petromyzontidae</taxon>
        <taxon>Petromyzon</taxon>
    </lineage>
</organism>
<dbReference type="HOGENOM" id="CLU_1326026_0_0_1"/>